<dbReference type="GO" id="GO:0032259">
    <property type="term" value="P:methylation"/>
    <property type="evidence" value="ECO:0007669"/>
    <property type="project" value="UniProtKB-KW"/>
</dbReference>
<proteinExistence type="predicted"/>
<protein>
    <submittedName>
        <fullName evidence="1">Class I SAM-dependent methyltransferase</fullName>
        <ecNumber evidence="1">2.1.1.-</ecNumber>
    </submittedName>
</protein>
<comment type="caution">
    <text evidence="1">The sequence shown here is derived from an EMBL/GenBank/DDBJ whole genome shotgun (WGS) entry which is preliminary data.</text>
</comment>
<gene>
    <name evidence="1" type="ORF">RM445_02745</name>
</gene>
<dbReference type="EMBL" id="JAVREJ010000001">
    <property type="protein sequence ID" value="MDT0348440.1"/>
    <property type="molecule type" value="Genomic_DNA"/>
</dbReference>
<dbReference type="GO" id="GO:0008168">
    <property type="term" value="F:methyltransferase activity"/>
    <property type="evidence" value="ECO:0007669"/>
    <property type="project" value="UniProtKB-KW"/>
</dbReference>
<sequence length="230" mass="24768">MSTDRYGADYYRQNGQAGDRPALRWYARLVRRYCGPGPYLDFGCGTGHLLRRLAAHGSAAGLEVSAWSVAAARATAPGARVYDDPDALPDAGFGALVAVHVLEHLDDDAVSATLATWRRVLVPGGRALVATPDPAGRGHAISGARWVGFADPTHVNLRPHAYWRDLLADQGFRVLHEASDGLWNVPYGRRYSPRDVVRAAPSLAQYLVGRLILAPGSGESSVFVVERTGI</sequence>
<reference evidence="2" key="1">
    <citation type="submission" date="2023-07" db="EMBL/GenBank/DDBJ databases">
        <title>30 novel species of actinomycetes from the DSMZ collection.</title>
        <authorList>
            <person name="Nouioui I."/>
        </authorList>
    </citation>
    <scope>NUCLEOTIDE SEQUENCE [LARGE SCALE GENOMIC DNA]</scope>
    <source>
        <strain evidence="2">DSM 45834</strain>
    </source>
</reference>
<dbReference type="SUPFAM" id="SSF53335">
    <property type="entry name" value="S-adenosyl-L-methionine-dependent methyltransferases"/>
    <property type="match status" value="1"/>
</dbReference>
<keyword evidence="1" id="KW-0489">Methyltransferase</keyword>
<dbReference type="CDD" id="cd02440">
    <property type="entry name" value="AdoMet_MTases"/>
    <property type="match status" value="1"/>
</dbReference>
<evidence type="ECO:0000313" key="1">
    <source>
        <dbReference type="EMBL" id="MDT0348440.1"/>
    </source>
</evidence>
<dbReference type="RefSeq" id="WP_311554335.1">
    <property type="nucleotide sequence ID" value="NZ_JAVREJ010000001.1"/>
</dbReference>
<accession>A0ABU2N3E4</accession>
<dbReference type="Pfam" id="PF13489">
    <property type="entry name" value="Methyltransf_23"/>
    <property type="match status" value="1"/>
</dbReference>
<name>A0ABU2N3E4_9PSEU</name>
<keyword evidence="2" id="KW-1185">Reference proteome</keyword>
<dbReference type="Proteomes" id="UP001183202">
    <property type="component" value="Unassembled WGS sequence"/>
</dbReference>
<dbReference type="Gene3D" id="3.40.50.150">
    <property type="entry name" value="Vaccinia Virus protein VP39"/>
    <property type="match status" value="1"/>
</dbReference>
<evidence type="ECO:0000313" key="2">
    <source>
        <dbReference type="Proteomes" id="UP001183202"/>
    </source>
</evidence>
<organism evidence="1 2">
    <name type="scientific">Pseudonocardia charpentierae</name>
    <dbReference type="NCBI Taxonomy" id="3075545"/>
    <lineage>
        <taxon>Bacteria</taxon>
        <taxon>Bacillati</taxon>
        <taxon>Actinomycetota</taxon>
        <taxon>Actinomycetes</taxon>
        <taxon>Pseudonocardiales</taxon>
        <taxon>Pseudonocardiaceae</taxon>
        <taxon>Pseudonocardia</taxon>
    </lineage>
</organism>
<dbReference type="EC" id="2.1.1.-" evidence="1"/>
<dbReference type="PANTHER" id="PTHR43861">
    <property type="entry name" value="TRANS-ACONITATE 2-METHYLTRANSFERASE-RELATED"/>
    <property type="match status" value="1"/>
</dbReference>
<keyword evidence="1" id="KW-0808">Transferase</keyword>
<dbReference type="InterPro" id="IPR029063">
    <property type="entry name" value="SAM-dependent_MTases_sf"/>
</dbReference>